<gene>
    <name evidence="1" type="ORF">KSP40_PGU020174</name>
</gene>
<name>A0ABR2M1B7_9ASPA</name>
<evidence type="ECO:0000313" key="2">
    <source>
        <dbReference type="Proteomes" id="UP001412067"/>
    </source>
</evidence>
<organism evidence="1 2">
    <name type="scientific">Platanthera guangdongensis</name>
    <dbReference type="NCBI Taxonomy" id="2320717"/>
    <lineage>
        <taxon>Eukaryota</taxon>
        <taxon>Viridiplantae</taxon>
        <taxon>Streptophyta</taxon>
        <taxon>Embryophyta</taxon>
        <taxon>Tracheophyta</taxon>
        <taxon>Spermatophyta</taxon>
        <taxon>Magnoliopsida</taxon>
        <taxon>Liliopsida</taxon>
        <taxon>Asparagales</taxon>
        <taxon>Orchidaceae</taxon>
        <taxon>Orchidoideae</taxon>
        <taxon>Orchideae</taxon>
        <taxon>Orchidinae</taxon>
        <taxon>Platanthera</taxon>
    </lineage>
</organism>
<keyword evidence="2" id="KW-1185">Reference proteome</keyword>
<reference evidence="1 2" key="1">
    <citation type="journal article" date="2022" name="Nat. Plants">
        <title>Genomes of leafy and leafless Platanthera orchids illuminate the evolution of mycoheterotrophy.</title>
        <authorList>
            <person name="Li M.H."/>
            <person name="Liu K.W."/>
            <person name="Li Z."/>
            <person name="Lu H.C."/>
            <person name="Ye Q.L."/>
            <person name="Zhang D."/>
            <person name="Wang J.Y."/>
            <person name="Li Y.F."/>
            <person name="Zhong Z.M."/>
            <person name="Liu X."/>
            <person name="Yu X."/>
            <person name="Liu D.K."/>
            <person name="Tu X.D."/>
            <person name="Liu B."/>
            <person name="Hao Y."/>
            <person name="Liao X.Y."/>
            <person name="Jiang Y.T."/>
            <person name="Sun W.H."/>
            <person name="Chen J."/>
            <person name="Chen Y.Q."/>
            <person name="Ai Y."/>
            <person name="Zhai J.W."/>
            <person name="Wu S.S."/>
            <person name="Zhou Z."/>
            <person name="Hsiao Y.Y."/>
            <person name="Wu W.L."/>
            <person name="Chen Y.Y."/>
            <person name="Lin Y.F."/>
            <person name="Hsu J.L."/>
            <person name="Li C.Y."/>
            <person name="Wang Z.W."/>
            <person name="Zhao X."/>
            <person name="Zhong W.Y."/>
            <person name="Ma X.K."/>
            <person name="Ma L."/>
            <person name="Huang J."/>
            <person name="Chen G.Z."/>
            <person name="Huang M.Z."/>
            <person name="Huang L."/>
            <person name="Peng D.H."/>
            <person name="Luo Y.B."/>
            <person name="Zou S.Q."/>
            <person name="Chen S.P."/>
            <person name="Lan S."/>
            <person name="Tsai W.C."/>
            <person name="Van de Peer Y."/>
            <person name="Liu Z.J."/>
        </authorList>
    </citation>
    <scope>NUCLEOTIDE SEQUENCE [LARGE SCALE GENOMIC DNA]</scope>
    <source>
        <strain evidence="1">Lor288</strain>
    </source>
</reference>
<proteinExistence type="predicted"/>
<sequence>MESSTHATPTVAQRLWRIVKAVFHMLQKGIARRKLMVVLELLLKCSKLAGKALRNLIPRHRHQSSAATRDLLFSDCSCRSGLDQDMLFYDPKGVQLSCSNTPSYGYYNYSHSATKRMSRRRRRDDSYDCYDAAAVAKAIEMLNNNEYSSDAESGPKIADLKSGVYSFRFSFRIFPDPAATPAFPIHDINPGNGGMIRDSVGHYGLRTRSDDGLVDAIMGSTAITVSNCHMTNHNEVFLFGASDSHAEDAVMQVTLNW</sequence>
<dbReference type="Proteomes" id="UP001412067">
    <property type="component" value="Unassembled WGS sequence"/>
</dbReference>
<dbReference type="InterPro" id="IPR012334">
    <property type="entry name" value="Pectin_lyas_fold"/>
</dbReference>
<protein>
    <submittedName>
        <fullName evidence="1">Uncharacterized protein</fullName>
    </submittedName>
</protein>
<dbReference type="Gene3D" id="2.160.20.10">
    <property type="entry name" value="Single-stranded right-handed beta-helix, Pectin lyase-like"/>
    <property type="match status" value="1"/>
</dbReference>
<accession>A0ABR2M1B7</accession>
<dbReference type="SUPFAM" id="SSF51126">
    <property type="entry name" value="Pectin lyase-like"/>
    <property type="match status" value="1"/>
</dbReference>
<dbReference type="EMBL" id="JBBWWR010000013">
    <property type="protein sequence ID" value="KAK8956143.1"/>
    <property type="molecule type" value="Genomic_DNA"/>
</dbReference>
<dbReference type="PANTHER" id="PTHR33265">
    <property type="entry name" value="AVR9/CF-9 RAPIDLY ELICITED PROTEIN-RELATED"/>
    <property type="match status" value="1"/>
</dbReference>
<dbReference type="InterPro" id="IPR011050">
    <property type="entry name" value="Pectin_lyase_fold/virulence"/>
</dbReference>
<comment type="caution">
    <text evidence="1">The sequence shown here is derived from an EMBL/GenBank/DDBJ whole genome shotgun (WGS) entry which is preliminary data.</text>
</comment>
<evidence type="ECO:0000313" key="1">
    <source>
        <dbReference type="EMBL" id="KAK8956143.1"/>
    </source>
</evidence>
<dbReference type="PANTHER" id="PTHR33265:SF26">
    <property type="entry name" value="OS06G0554600 PROTEIN"/>
    <property type="match status" value="1"/>
</dbReference>